<evidence type="ECO:0000313" key="3">
    <source>
        <dbReference type="Proteomes" id="UP000298327"/>
    </source>
</evidence>
<name>A0A4Y9YVD5_9AGAM</name>
<comment type="caution">
    <text evidence="2">The sequence shown here is derived from an EMBL/GenBank/DDBJ whole genome shotgun (WGS) entry which is preliminary data.</text>
</comment>
<dbReference type="AlphaFoldDB" id="A0A4Y9YVD5"/>
<dbReference type="Proteomes" id="UP000298327">
    <property type="component" value="Unassembled WGS sequence"/>
</dbReference>
<protein>
    <submittedName>
        <fullName evidence="2">Uncharacterized protein</fullName>
    </submittedName>
</protein>
<sequence>MAVRRRGRLRRTLLRHAACHIFFLPYSSGSITLTRHIQHSYTHCTMRIALFGDRFFFPRDLLSPPTSSPPNTTSQTPNDSSSLVDGLPDGGKT</sequence>
<organism evidence="2 3">
    <name type="scientific">Dentipellis fragilis</name>
    <dbReference type="NCBI Taxonomy" id="205917"/>
    <lineage>
        <taxon>Eukaryota</taxon>
        <taxon>Fungi</taxon>
        <taxon>Dikarya</taxon>
        <taxon>Basidiomycota</taxon>
        <taxon>Agaricomycotina</taxon>
        <taxon>Agaricomycetes</taxon>
        <taxon>Russulales</taxon>
        <taxon>Hericiaceae</taxon>
        <taxon>Dentipellis</taxon>
    </lineage>
</organism>
<keyword evidence="3" id="KW-1185">Reference proteome</keyword>
<accession>A0A4Y9YVD5</accession>
<gene>
    <name evidence="2" type="ORF">EVG20_g5399</name>
</gene>
<feature type="region of interest" description="Disordered" evidence="1">
    <location>
        <begin position="62"/>
        <end position="93"/>
    </location>
</feature>
<evidence type="ECO:0000313" key="2">
    <source>
        <dbReference type="EMBL" id="TFY65688.1"/>
    </source>
</evidence>
<evidence type="ECO:0000256" key="1">
    <source>
        <dbReference type="SAM" id="MobiDB-lite"/>
    </source>
</evidence>
<reference evidence="2 3" key="1">
    <citation type="submission" date="2019-02" db="EMBL/GenBank/DDBJ databases">
        <title>Genome sequencing of the rare red list fungi Dentipellis fragilis.</title>
        <authorList>
            <person name="Buettner E."/>
            <person name="Kellner H."/>
        </authorList>
    </citation>
    <scope>NUCLEOTIDE SEQUENCE [LARGE SCALE GENOMIC DNA]</scope>
    <source>
        <strain evidence="2 3">DSM 105465</strain>
    </source>
</reference>
<dbReference type="EMBL" id="SEOQ01000317">
    <property type="protein sequence ID" value="TFY65688.1"/>
    <property type="molecule type" value="Genomic_DNA"/>
</dbReference>
<feature type="compositionally biased region" description="Low complexity" evidence="1">
    <location>
        <begin position="63"/>
        <end position="82"/>
    </location>
</feature>
<proteinExistence type="predicted"/>